<feature type="transmembrane region" description="Helical" evidence="6">
    <location>
        <begin position="29"/>
        <end position="53"/>
    </location>
</feature>
<dbReference type="PANTHER" id="PTHR21716">
    <property type="entry name" value="TRANSMEMBRANE PROTEIN"/>
    <property type="match status" value="1"/>
</dbReference>
<evidence type="ECO:0000313" key="7">
    <source>
        <dbReference type="EMBL" id="EFX72562.1"/>
    </source>
</evidence>
<sequence>MNTPDLRSPFVERVISLLPRGHEEAMKQAFYNVAAIFLFIMMAGATMAVYFILEPFVKPLLWAMLVGSVLHPIKQKSAVATCNWLSQLQEENTLLIFGFLTVPLKVVNMSAEWMGNTLVNNLKSILILTVSFPLVHIFNQYYSFSDFVHVYEHVATAFQHISVSTESLFQPVVATCFFGLVGMFITVIGHQRRDISVMTGWVLFFIFVLISLGSWSIVVVVPLLCLITVAFAIHWGWLVDEIPNTSTSNNNPGKPLENDEIALNVSTPKLQNSLTRLMKSHIIASAISSLTTPTAVEDATLKASSSNRYILRALWACLAVQLWRHMWLLHFVPIPLVYFIVKAWGSYFSIWSFLAFHKSKLIDYVSRCFTDHKDQVFPLPLQRIYKAVVYLDRKLIERLIHQLDAVVTVFLICIVVILTILASVFAAVQIYGESVHLLRFGTSLANQTLNNPDAQQWLPQGIDKMIDLGSVVDNAYSYGKTGIATLVMNSINEKDPARAAQIEKIISEALDRVQRAWLTQGESTPITKLSSASIDNNFHSNFLNVTVLVNYGRENIGSIFSILDSIWTILKGNLSLVFKSTTAILSVLMGGGTAILNFFVNGVVFLTALYYLLVASDSQYKPIQMVSFLSPGGGNTLGTAMEEAITTVCMASLKLAAFYGLWTWLIHTIFGVNFVVIPVALAALLGAVPFLGTYWAALPAALDLWLAQSRGVEALLLIFFQFAPTLLVDASFYAEIKGGGHPYLTGLAVAGGIFWLGFEGAIIGPLLLCALLVAVSMYSSLVLQTESQATAVTGSNARWFHRRLLRTDTVG</sequence>
<organism evidence="7 8">
    <name type="scientific">Daphnia pulex</name>
    <name type="common">Water flea</name>
    <dbReference type="NCBI Taxonomy" id="6669"/>
    <lineage>
        <taxon>Eukaryota</taxon>
        <taxon>Metazoa</taxon>
        <taxon>Ecdysozoa</taxon>
        <taxon>Arthropoda</taxon>
        <taxon>Crustacea</taxon>
        <taxon>Branchiopoda</taxon>
        <taxon>Diplostraca</taxon>
        <taxon>Cladocera</taxon>
        <taxon>Anomopoda</taxon>
        <taxon>Daphniidae</taxon>
        <taxon>Daphnia</taxon>
    </lineage>
</organism>
<name>E9H6S9_DAPPU</name>
<keyword evidence="5 6" id="KW-0472">Membrane</keyword>
<dbReference type="GO" id="GO:0016020">
    <property type="term" value="C:membrane"/>
    <property type="evidence" value="ECO:0007669"/>
    <property type="project" value="UniProtKB-SubCell"/>
</dbReference>
<evidence type="ECO:0000256" key="2">
    <source>
        <dbReference type="ARBA" id="ARBA00009773"/>
    </source>
</evidence>
<feature type="transmembrane region" description="Helical" evidence="6">
    <location>
        <begin position="403"/>
        <end position="431"/>
    </location>
</feature>
<dbReference type="OrthoDB" id="5970161at2759"/>
<feature type="transmembrane region" description="Helical" evidence="6">
    <location>
        <begin position="168"/>
        <end position="188"/>
    </location>
</feature>
<gene>
    <name evidence="7" type="ORF">DAPPUDRAFT_308213</name>
</gene>
<evidence type="ECO:0000256" key="4">
    <source>
        <dbReference type="ARBA" id="ARBA00022989"/>
    </source>
</evidence>
<protein>
    <recommendedName>
        <fullName evidence="9">Transmembrane protein</fullName>
    </recommendedName>
</protein>
<keyword evidence="4 6" id="KW-1133">Transmembrane helix</keyword>
<dbReference type="AlphaFoldDB" id="E9H6S9"/>
<evidence type="ECO:0000256" key="3">
    <source>
        <dbReference type="ARBA" id="ARBA00022692"/>
    </source>
</evidence>
<proteinExistence type="inferred from homology"/>
<dbReference type="OMA" id="MYMFLTP"/>
<evidence type="ECO:0008006" key="9">
    <source>
        <dbReference type="Google" id="ProtNLM"/>
    </source>
</evidence>
<accession>E9H6S9</accession>
<feature type="transmembrane region" description="Helical" evidence="6">
    <location>
        <begin position="336"/>
        <end position="356"/>
    </location>
</feature>
<dbReference type="KEGG" id="dpx:DAPPUDRAFT_308213"/>
<evidence type="ECO:0000256" key="6">
    <source>
        <dbReference type="SAM" id="Phobius"/>
    </source>
</evidence>
<dbReference type="STRING" id="6669.E9H6S9"/>
<keyword evidence="3 6" id="KW-0812">Transmembrane</keyword>
<comment type="subcellular location">
    <subcellularLocation>
        <location evidence="1">Membrane</location>
        <topology evidence="1">Multi-pass membrane protein</topology>
    </subcellularLocation>
</comment>
<dbReference type="HOGENOM" id="CLU_005960_0_0_1"/>
<feature type="transmembrane region" description="Helical" evidence="6">
    <location>
        <begin position="219"/>
        <end position="239"/>
    </location>
</feature>
<dbReference type="Proteomes" id="UP000000305">
    <property type="component" value="Unassembled WGS sequence"/>
</dbReference>
<evidence type="ECO:0000256" key="1">
    <source>
        <dbReference type="ARBA" id="ARBA00004141"/>
    </source>
</evidence>
<dbReference type="EMBL" id="GL732598">
    <property type="protein sequence ID" value="EFX72562.1"/>
    <property type="molecule type" value="Genomic_DNA"/>
</dbReference>
<dbReference type="PANTHER" id="PTHR21716:SF4">
    <property type="entry name" value="TRANSMEMBRANE PROTEIN 245"/>
    <property type="match status" value="1"/>
</dbReference>
<dbReference type="InterPro" id="IPR002549">
    <property type="entry name" value="AI-2E-like"/>
</dbReference>
<feature type="transmembrane region" description="Helical" evidence="6">
    <location>
        <begin position="714"/>
        <end position="733"/>
    </location>
</feature>
<comment type="similarity">
    <text evidence="2">Belongs to the autoinducer-2 exporter (AI-2E) (TC 2.A.86) family.</text>
</comment>
<dbReference type="eggNOG" id="KOG2365">
    <property type="taxonomic scope" value="Eukaryota"/>
</dbReference>
<keyword evidence="8" id="KW-1185">Reference proteome</keyword>
<feature type="transmembrane region" description="Helical" evidence="6">
    <location>
        <begin position="687"/>
        <end position="707"/>
    </location>
</feature>
<feature type="transmembrane region" description="Helical" evidence="6">
    <location>
        <begin position="94"/>
        <end position="113"/>
    </location>
</feature>
<feature type="transmembrane region" description="Helical" evidence="6">
    <location>
        <begin position="753"/>
        <end position="775"/>
    </location>
</feature>
<feature type="transmembrane region" description="Helical" evidence="6">
    <location>
        <begin position="125"/>
        <end position="142"/>
    </location>
</feature>
<feature type="transmembrane region" description="Helical" evidence="6">
    <location>
        <begin position="195"/>
        <end position="213"/>
    </location>
</feature>
<dbReference type="FunCoup" id="E9H6S9">
    <property type="interactions" value="1233"/>
</dbReference>
<feature type="transmembrane region" description="Helical" evidence="6">
    <location>
        <begin position="583"/>
        <end position="613"/>
    </location>
</feature>
<dbReference type="InParanoid" id="E9H6S9"/>
<evidence type="ECO:0000313" key="8">
    <source>
        <dbReference type="Proteomes" id="UP000000305"/>
    </source>
</evidence>
<evidence type="ECO:0000256" key="5">
    <source>
        <dbReference type="ARBA" id="ARBA00023136"/>
    </source>
</evidence>
<dbReference type="PhylomeDB" id="E9H6S9"/>
<reference evidence="7 8" key="1">
    <citation type="journal article" date="2011" name="Science">
        <title>The ecoresponsive genome of Daphnia pulex.</title>
        <authorList>
            <person name="Colbourne J.K."/>
            <person name="Pfrender M.E."/>
            <person name="Gilbert D."/>
            <person name="Thomas W.K."/>
            <person name="Tucker A."/>
            <person name="Oakley T.H."/>
            <person name="Tokishita S."/>
            <person name="Aerts A."/>
            <person name="Arnold G.J."/>
            <person name="Basu M.K."/>
            <person name="Bauer D.J."/>
            <person name="Caceres C.E."/>
            <person name="Carmel L."/>
            <person name="Casola C."/>
            <person name="Choi J.H."/>
            <person name="Detter J.C."/>
            <person name="Dong Q."/>
            <person name="Dusheyko S."/>
            <person name="Eads B.D."/>
            <person name="Frohlich T."/>
            <person name="Geiler-Samerotte K.A."/>
            <person name="Gerlach D."/>
            <person name="Hatcher P."/>
            <person name="Jogdeo S."/>
            <person name="Krijgsveld J."/>
            <person name="Kriventseva E.V."/>
            <person name="Kultz D."/>
            <person name="Laforsch C."/>
            <person name="Lindquist E."/>
            <person name="Lopez J."/>
            <person name="Manak J.R."/>
            <person name="Muller J."/>
            <person name="Pangilinan J."/>
            <person name="Patwardhan R.P."/>
            <person name="Pitluck S."/>
            <person name="Pritham E.J."/>
            <person name="Rechtsteiner A."/>
            <person name="Rho M."/>
            <person name="Rogozin I.B."/>
            <person name="Sakarya O."/>
            <person name="Salamov A."/>
            <person name="Schaack S."/>
            <person name="Shapiro H."/>
            <person name="Shiga Y."/>
            <person name="Skalitzky C."/>
            <person name="Smith Z."/>
            <person name="Souvorov A."/>
            <person name="Sung W."/>
            <person name="Tang Z."/>
            <person name="Tsuchiya D."/>
            <person name="Tu H."/>
            <person name="Vos H."/>
            <person name="Wang M."/>
            <person name="Wolf Y.I."/>
            <person name="Yamagata H."/>
            <person name="Yamada T."/>
            <person name="Ye Y."/>
            <person name="Shaw J.R."/>
            <person name="Andrews J."/>
            <person name="Crease T.J."/>
            <person name="Tang H."/>
            <person name="Lucas S.M."/>
            <person name="Robertson H.M."/>
            <person name="Bork P."/>
            <person name="Koonin E.V."/>
            <person name="Zdobnov E.M."/>
            <person name="Grigoriev I.V."/>
            <person name="Lynch M."/>
            <person name="Boore J.L."/>
        </authorList>
    </citation>
    <scope>NUCLEOTIDE SEQUENCE [LARGE SCALE GENOMIC DNA]</scope>
</reference>